<dbReference type="PANTHER" id="PTHR42637:SF1">
    <property type="entry name" value="TRNA 2-(METHYLSULFANYL)-N(6)-ISOPENTENYLADENOSINE(37) HYDROXYLASE"/>
    <property type="match status" value="1"/>
</dbReference>
<reference evidence="2" key="1">
    <citation type="submission" date="2016-10" db="EMBL/GenBank/DDBJ databases">
        <authorList>
            <person name="Varghese N."/>
            <person name="Submissions S."/>
        </authorList>
    </citation>
    <scope>NUCLEOTIDE SEQUENCE [LARGE SCALE GENOMIC DNA]</scope>
    <source>
        <strain evidence="2">DSM 24729</strain>
    </source>
</reference>
<name>A0A1G7DLS7_9FLAO</name>
<gene>
    <name evidence="1" type="ORF">SAMN04487992_101648</name>
</gene>
<organism evidence="1 2">
    <name type="scientific">Cellulophaga baltica</name>
    <dbReference type="NCBI Taxonomy" id="76594"/>
    <lineage>
        <taxon>Bacteria</taxon>
        <taxon>Pseudomonadati</taxon>
        <taxon>Bacteroidota</taxon>
        <taxon>Flavobacteriia</taxon>
        <taxon>Flavobacteriales</taxon>
        <taxon>Flavobacteriaceae</taxon>
        <taxon>Cellulophaga</taxon>
    </lineage>
</organism>
<dbReference type="Gene3D" id="1.20.1260.10">
    <property type="match status" value="1"/>
</dbReference>
<dbReference type="SUPFAM" id="SSF47240">
    <property type="entry name" value="Ferritin-like"/>
    <property type="match status" value="1"/>
</dbReference>
<dbReference type="GO" id="GO:0006400">
    <property type="term" value="P:tRNA modification"/>
    <property type="evidence" value="ECO:0007669"/>
    <property type="project" value="InterPro"/>
</dbReference>
<dbReference type="GO" id="GO:0045301">
    <property type="term" value="F:tRNA 2-(methylsulfanyl)-N(6)-isopentenyladenosine(37) hydroxylase activity"/>
    <property type="evidence" value="ECO:0007669"/>
    <property type="project" value="InterPro"/>
</dbReference>
<keyword evidence="2" id="KW-1185">Reference proteome</keyword>
<dbReference type="PANTHER" id="PTHR42637">
    <property type="entry name" value="TRNA-(MS[2]IO[6]A)-HYDROXYLASE"/>
    <property type="match status" value="1"/>
</dbReference>
<sequence length="193" mass="22094">MLGLKLATDPRWAKLVETNIEEILTDHAWCEQKAATNAITIISLNSEHEELVTELLKLAQEELEHFQMVHDIIKQRGYTLGRERKDSYVNELFKIQMKGGSRQQALVNRLLFSAMIEARSCERFKVLSENIKDEELSKFYKELMISEAGHYTTFLGFARKYGGGIDVDALWKDLLAAEGEIIKNYGKSETIHG</sequence>
<proteinExistence type="predicted"/>
<dbReference type="eggNOG" id="COG4445">
    <property type="taxonomic scope" value="Bacteria"/>
</dbReference>
<dbReference type="InterPro" id="IPR010386">
    <property type="entry name" value="tRNA-Hydrxlase_MiaE"/>
</dbReference>
<evidence type="ECO:0000313" key="1">
    <source>
        <dbReference type="EMBL" id="SDE52462.1"/>
    </source>
</evidence>
<accession>A0A1G7DLS7</accession>
<dbReference type="Proteomes" id="UP000182114">
    <property type="component" value="Unassembled WGS sequence"/>
</dbReference>
<dbReference type="PIRSF" id="PIRSF020736">
    <property type="entry name" value="MiaE"/>
    <property type="match status" value="1"/>
</dbReference>
<dbReference type="CDD" id="cd07910">
    <property type="entry name" value="MiaE"/>
    <property type="match status" value="1"/>
</dbReference>
<dbReference type="EMBL" id="FNBD01000001">
    <property type="protein sequence ID" value="SDE52462.1"/>
    <property type="molecule type" value="Genomic_DNA"/>
</dbReference>
<dbReference type="Pfam" id="PF06175">
    <property type="entry name" value="MiaE"/>
    <property type="match status" value="1"/>
</dbReference>
<dbReference type="AlphaFoldDB" id="A0A1G7DLS7"/>
<dbReference type="InterPro" id="IPR012347">
    <property type="entry name" value="Ferritin-like"/>
</dbReference>
<dbReference type="RefSeq" id="WP_074537340.1">
    <property type="nucleotide sequence ID" value="NZ_FNBD01000001.1"/>
</dbReference>
<dbReference type="InterPro" id="IPR009078">
    <property type="entry name" value="Ferritin-like_SF"/>
</dbReference>
<evidence type="ECO:0000313" key="2">
    <source>
        <dbReference type="Proteomes" id="UP000182114"/>
    </source>
</evidence>
<protein>
    <submittedName>
        <fullName evidence="1">tRNA-(Ms[2]io[6]A)-hydroxylase</fullName>
    </submittedName>
</protein>